<dbReference type="Proteomes" id="UP001497602">
    <property type="component" value="Unassembled WGS sequence"/>
</dbReference>
<dbReference type="Pfam" id="PF08445">
    <property type="entry name" value="FR47"/>
    <property type="match status" value="1"/>
</dbReference>
<dbReference type="RefSeq" id="WP_348737668.1">
    <property type="nucleotide sequence ID" value="NZ_CAXJRC010000011.1"/>
</dbReference>
<reference evidence="4 5" key="1">
    <citation type="submission" date="2024-05" db="EMBL/GenBank/DDBJ databases">
        <authorList>
            <person name="Duchaud E."/>
        </authorList>
    </citation>
    <scope>NUCLEOTIDE SEQUENCE [LARGE SCALE GENOMIC DNA]</scope>
    <source>
        <strain evidence="4">Ena-SAMPLE-TAB-13-05-2024-13:56:06:370-140305</strain>
    </source>
</reference>
<dbReference type="CDD" id="cd04301">
    <property type="entry name" value="NAT_SF"/>
    <property type="match status" value="1"/>
</dbReference>
<dbReference type="EMBL" id="CAXJRC010000011">
    <property type="protein sequence ID" value="CAL2105852.1"/>
    <property type="molecule type" value="Genomic_DNA"/>
</dbReference>
<dbReference type="Gene3D" id="3.40.630.30">
    <property type="match status" value="1"/>
</dbReference>
<evidence type="ECO:0000313" key="5">
    <source>
        <dbReference type="Proteomes" id="UP001497602"/>
    </source>
</evidence>
<dbReference type="SUPFAM" id="SSF55729">
    <property type="entry name" value="Acyl-CoA N-acyltransferases (Nat)"/>
    <property type="match status" value="1"/>
</dbReference>
<accession>A0ABM9PJN7</accession>
<keyword evidence="1" id="KW-0808">Transferase</keyword>
<dbReference type="PROSITE" id="PS51186">
    <property type="entry name" value="GNAT"/>
    <property type="match status" value="1"/>
</dbReference>
<gene>
    <name evidence="4" type="ORF">T190115A13A_10008</name>
</gene>
<proteinExistence type="predicted"/>
<dbReference type="InterPro" id="IPR013653">
    <property type="entry name" value="GCN5-like_dom"/>
</dbReference>
<feature type="domain" description="N-acetyltransferase" evidence="3">
    <location>
        <begin position="98"/>
        <end position="225"/>
    </location>
</feature>
<dbReference type="InterPro" id="IPR000182">
    <property type="entry name" value="GNAT_dom"/>
</dbReference>
<evidence type="ECO:0000256" key="1">
    <source>
        <dbReference type="ARBA" id="ARBA00022679"/>
    </source>
</evidence>
<keyword evidence="5" id="KW-1185">Reference proteome</keyword>
<protein>
    <submittedName>
        <fullName evidence="4">FR47-like protein</fullName>
    </submittedName>
</protein>
<dbReference type="InterPro" id="IPR016181">
    <property type="entry name" value="Acyl_CoA_acyltransferase"/>
</dbReference>
<dbReference type="PANTHER" id="PTHR43420">
    <property type="entry name" value="ACETYLTRANSFERASE"/>
    <property type="match status" value="1"/>
</dbReference>
<evidence type="ECO:0000313" key="4">
    <source>
        <dbReference type="EMBL" id="CAL2105852.1"/>
    </source>
</evidence>
<evidence type="ECO:0000256" key="2">
    <source>
        <dbReference type="ARBA" id="ARBA00023315"/>
    </source>
</evidence>
<dbReference type="InterPro" id="IPR050680">
    <property type="entry name" value="YpeA/RimI_acetyltransf"/>
</dbReference>
<evidence type="ECO:0000259" key="3">
    <source>
        <dbReference type="PROSITE" id="PS51186"/>
    </source>
</evidence>
<sequence>MDTFKKLENPIWHSLCETHEKFAITYNNVKFYHPDICPFGAFTHFDDTQQAMLKYAELTKDFFIVGETPKKPASILFDKAVPCEQMILETLAEPTYSHTIEKLTENHIQEIYDLVWLVMPGYYKKRTFEMGDYYGIFIDNKLVAITGERLQLNEFIEVSAVVTHPNYTRRGLAKQLVAHTCKKILDKGKIPILHVADKNVSAIKLYEKLGFKSIRKMVWRHYLVK</sequence>
<keyword evidence="2" id="KW-0012">Acyltransferase</keyword>
<organism evidence="4 5">
    <name type="scientific">Tenacibaculum vairaonense</name>
    <dbReference type="NCBI Taxonomy" id="3137860"/>
    <lineage>
        <taxon>Bacteria</taxon>
        <taxon>Pseudomonadati</taxon>
        <taxon>Bacteroidota</taxon>
        <taxon>Flavobacteriia</taxon>
        <taxon>Flavobacteriales</taxon>
        <taxon>Flavobacteriaceae</taxon>
        <taxon>Tenacibaculum</taxon>
    </lineage>
</organism>
<comment type="caution">
    <text evidence="4">The sequence shown here is derived from an EMBL/GenBank/DDBJ whole genome shotgun (WGS) entry which is preliminary data.</text>
</comment>
<name>A0ABM9PJN7_9FLAO</name>